<evidence type="ECO:0000256" key="6">
    <source>
        <dbReference type="SAM" id="MobiDB-lite"/>
    </source>
</evidence>
<feature type="zinc finger region" description="C3H1-type" evidence="5">
    <location>
        <begin position="303"/>
        <end position="330"/>
    </location>
</feature>
<organism evidence="9 10">
    <name type="scientific">Coniosporium apollinis</name>
    <dbReference type="NCBI Taxonomy" id="61459"/>
    <lineage>
        <taxon>Eukaryota</taxon>
        <taxon>Fungi</taxon>
        <taxon>Dikarya</taxon>
        <taxon>Ascomycota</taxon>
        <taxon>Pezizomycotina</taxon>
        <taxon>Dothideomycetes</taxon>
        <taxon>Dothideomycetes incertae sedis</taxon>
        <taxon>Coniosporium</taxon>
    </lineage>
</organism>
<evidence type="ECO:0000256" key="5">
    <source>
        <dbReference type="PROSITE-ProRule" id="PRU00723"/>
    </source>
</evidence>
<feature type="zinc finger region" description="C3H1-type" evidence="5">
    <location>
        <begin position="278"/>
        <end position="302"/>
    </location>
</feature>
<accession>A0ABQ9P9K9</accession>
<feature type="region of interest" description="Disordered" evidence="6">
    <location>
        <begin position="397"/>
        <end position="441"/>
    </location>
</feature>
<dbReference type="InterPro" id="IPR013899">
    <property type="entry name" value="DUF1771"/>
</dbReference>
<dbReference type="InterPro" id="IPR036855">
    <property type="entry name" value="Znf_CCCH_sf"/>
</dbReference>
<feature type="region of interest" description="Disordered" evidence="6">
    <location>
        <begin position="691"/>
        <end position="718"/>
    </location>
</feature>
<dbReference type="InterPro" id="IPR036063">
    <property type="entry name" value="Smr_dom_sf"/>
</dbReference>
<dbReference type="PANTHER" id="PTHR13119">
    <property type="entry name" value="ZINC FINGER CCCH DOMAIN-CONTAINING PROTEI"/>
    <property type="match status" value="1"/>
</dbReference>
<feature type="domain" description="Smr" evidence="8">
    <location>
        <begin position="608"/>
        <end position="689"/>
    </location>
</feature>
<evidence type="ECO:0000259" key="8">
    <source>
        <dbReference type="PROSITE" id="PS50828"/>
    </source>
</evidence>
<evidence type="ECO:0000256" key="1">
    <source>
        <dbReference type="ARBA" id="ARBA00022723"/>
    </source>
</evidence>
<dbReference type="Pfam" id="PF00642">
    <property type="entry name" value="zf-CCCH"/>
    <property type="match status" value="1"/>
</dbReference>
<dbReference type="Pfam" id="PF08590">
    <property type="entry name" value="DUF1771"/>
    <property type="match status" value="1"/>
</dbReference>
<proteinExistence type="predicted"/>
<sequence length="741" mass="80073">MVNDTVYELCLPVLRDDSLDDEERTEKLEELLRKETTLTGKPLEDAILDSLWRYREGANTSASPPPSRHIVIRRQSPAPWQVARTPTPLSGSPRTTNPPPGLGLSRPAINRAKSSTASPFTSPRASPRLAFSSPHIPHSPSLNAYEFSESSPAPDIYGDFGSDTIDWLVNEDTISNDSSSCAGDGMNVGAAEWVPSLATNMDPFDMVRSILRDDRSNEDIEEALEASGYDLGATLTALMGASAFEAQQAITTPDLSRSVLVGKSMSPSFRPATPVGQQKTNVLCKYWLQYGQCARADCRFSHDPSKMVCKYWLNGNCLAGDTCMFSHDPSIFMARMMLDAGGSTPPMQPNFQLQDYDSFPSLQPFIAQQYTPLLQQNMEPTALEQMYGLSGAVAVPTPPPGLSPRPHFAPLASNRSLSHSRPISRPQSRVATPSLPASDDNEAFPTLGAAAAVKAGKKHHGKRGGHVHREPTGPSSLADVVRMSPSPSPSAARKAARPAKTGTRENSNTSHAIPAPEHIPWLETGESANKAYLKARAEAFKHGGLRNKFLQSAAQAWNRKDSKAARALSNRGQSENVLMREAHREAARILYEERNKDSAGPGSKEIYVDLHGLHPEEAVSYLEAKLLAHSSSPAPVYAITGTGHHSKNGKDKVGKAVRAFLTEWRYSFREFSVPGDRGNVGGILGIDPSSWDRSLGERRSGTADGGAGDGEAKGESTKVRIVKRGEEVDIPTGPKKMAVGG</sequence>
<dbReference type="InterPro" id="IPR002625">
    <property type="entry name" value="Smr_dom"/>
</dbReference>
<dbReference type="InterPro" id="IPR045124">
    <property type="entry name" value="Su(sable)-like"/>
</dbReference>
<feature type="compositionally biased region" description="Polar residues" evidence="6">
    <location>
        <begin position="112"/>
        <end position="124"/>
    </location>
</feature>
<dbReference type="SMART" id="SM00463">
    <property type="entry name" value="SMR"/>
    <property type="match status" value="1"/>
</dbReference>
<evidence type="ECO:0000256" key="4">
    <source>
        <dbReference type="ARBA" id="ARBA00022833"/>
    </source>
</evidence>
<feature type="domain" description="C3H1-type" evidence="7">
    <location>
        <begin position="278"/>
        <end position="302"/>
    </location>
</feature>
<gene>
    <name evidence="9" type="ORF">H2201_000893</name>
</gene>
<keyword evidence="4 5" id="KW-0862">Zinc</keyword>
<dbReference type="SMART" id="SM00356">
    <property type="entry name" value="ZnF_C3H1"/>
    <property type="match status" value="2"/>
</dbReference>
<feature type="region of interest" description="Disordered" evidence="6">
    <location>
        <begin position="458"/>
        <end position="521"/>
    </location>
</feature>
<dbReference type="SUPFAM" id="SSF90229">
    <property type="entry name" value="CCCH zinc finger"/>
    <property type="match status" value="1"/>
</dbReference>
<evidence type="ECO:0000256" key="3">
    <source>
        <dbReference type="ARBA" id="ARBA00022771"/>
    </source>
</evidence>
<keyword evidence="2" id="KW-0677">Repeat</keyword>
<keyword evidence="1 5" id="KW-0479">Metal-binding</keyword>
<dbReference type="SUPFAM" id="SSF160443">
    <property type="entry name" value="SMR domain-like"/>
    <property type="match status" value="1"/>
</dbReference>
<dbReference type="PROSITE" id="PS50828">
    <property type="entry name" value="SMR"/>
    <property type="match status" value="1"/>
</dbReference>
<feature type="compositionally biased region" description="Polar residues" evidence="6">
    <location>
        <begin position="413"/>
        <end position="431"/>
    </location>
</feature>
<feature type="region of interest" description="Disordered" evidence="6">
    <location>
        <begin position="79"/>
        <end position="127"/>
    </location>
</feature>
<feature type="domain" description="C3H1-type" evidence="7">
    <location>
        <begin position="303"/>
        <end position="330"/>
    </location>
</feature>
<dbReference type="SMART" id="SM01162">
    <property type="entry name" value="DUF1771"/>
    <property type="match status" value="1"/>
</dbReference>
<keyword evidence="10" id="KW-1185">Reference proteome</keyword>
<dbReference type="Proteomes" id="UP001172684">
    <property type="component" value="Unassembled WGS sequence"/>
</dbReference>
<dbReference type="PANTHER" id="PTHR13119:SF12">
    <property type="entry name" value="PROTEIN SUPPRESSOR OF SABLE"/>
    <property type="match status" value="1"/>
</dbReference>
<dbReference type="EMBL" id="JAPDRL010000004">
    <property type="protein sequence ID" value="KAJ9669067.1"/>
    <property type="molecule type" value="Genomic_DNA"/>
</dbReference>
<dbReference type="InterPro" id="IPR000571">
    <property type="entry name" value="Znf_CCCH"/>
</dbReference>
<evidence type="ECO:0000313" key="10">
    <source>
        <dbReference type="Proteomes" id="UP001172684"/>
    </source>
</evidence>
<dbReference type="Pfam" id="PF14608">
    <property type="entry name" value="zf-CCCH_2"/>
    <property type="match status" value="1"/>
</dbReference>
<dbReference type="PROSITE" id="PS50103">
    <property type="entry name" value="ZF_C3H1"/>
    <property type="match status" value="2"/>
</dbReference>
<evidence type="ECO:0008006" key="11">
    <source>
        <dbReference type="Google" id="ProtNLM"/>
    </source>
</evidence>
<evidence type="ECO:0000259" key="7">
    <source>
        <dbReference type="PROSITE" id="PS50103"/>
    </source>
</evidence>
<evidence type="ECO:0000256" key="2">
    <source>
        <dbReference type="ARBA" id="ARBA00022737"/>
    </source>
</evidence>
<name>A0ABQ9P9K9_9PEZI</name>
<dbReference type="Gene3D" id="3.30.1370.110">
    <property type="match status" value="1"/>
</dbReference>
<dbReference type="Gene3D" id="4.10.1000.10">
    <property type="entry name" value="Zinc finger, CCCH-type"/>
    <property type="match status" value="1"/>
</dbReference>
<evidence type="ECO:0000313" key="9">
    <source>
        <dbReference type="EMBL" id="KAJ9669067.1"/>
    </source>
</evidence>
<reference evidence="9" key="1">
    <citation type="submission" date="2022-10" db="EMBL/GenBank/DDBJ databases">
        <title>Culturing micro-colonial fungi from biological soil crusts in the Mojave desert and describing Neophaeococcomyces mojavensis, and introducing the new genera and species Taxawa tesnikishii.</title>
        <authorList>
            <person name="Kurbessoian T."/>
            <person name="Stajich J.E."/>
        </authorList>
    </citation>
    <scope>NUCLEOTIDE SEQUENCE</scope>
    <source>
        <strain evidence="9">TK_1</strain>
    </source>
</reference>
<protein>
    <recommendedName>
        <fullName evidence="11">CCCH zinc finger and SMR domain-containing protein</fullName>
    </recommendedName>
</protein>
<keyword evidence="3 5" id="KW-0863">Zinc-finger</keyword>
<comment type="caution">
    <text evidence="9">The sequence shown here is derived from an EMBL/GenBank/DDBJ whole genome shotgun (WGS) entry which is preliminary data.</text>
</comment>